<sequence length="133" mass="14554">MEGIRLVYNPMRARLRCQQVASTTPKPTADVVWQAPPRGVIKINFDGSFKVASRDGSFGVIAHDNEGNVLGVAAGRLEQVPDAFTAECLAALKAITWEKDMGFRYIQLEGDALMIIRKVTTSTMDLSPIGPYI</sequence>
<organism evidence="2 3">
    <name type="scientific">Corchorus olitorius</name>
    <dbReference type="NCBI Taxonomy" id="93759"/>
    <lineage>
        <taxon>Eukaryota</taxon>
        <taxon>Viridiplantae</taxon>
        <taxon>Streptophyta</taxon>
        <taxon>Embryophyta</taxon>
        <taxon>Tracheophyta</taxon>
        <taxon>Spermatophyta</taxon>
        <taxon>Magnoliopsida</taxon>
        <taxon>eudicotyledons</taxon>
        <taxon>Gunneridae</taxon>
        <taxon>Pentapetalae</taxon>
        <taxon>rosids</taxon>
        <taxon>malvids</taxon>
        <taxon>Malvales</taxon>
        <taxon>Malvaceae</taxon>
        <taxon>Grewioideae</taxon>
        <taxon>Apeibeae</taxon>
        <taxon>Corchorus</taxon>
    </lineage>
</organism>
<dbReference type="InterPro" id="IPR044730">
    <property type="entry name" value="RNase_H-like_dom_plant"/>
</dbReference>
<protein>
    <recommendedName>
        <fullName evidence="1">RNase H type-1 domain-containing protein</fullName>
    </recommendedName>
</protein>
<dbReference type="Gene3D" id="3.30.420.10">
    <property type="entry name" value="Ribonuclease H-like superfamily/Ribonuclease H"/>
    <property type="match status" value="1"/>
</dbReference>
<evidence type="ECO:0000313" key="2">
    <source>
        <dbReference type="EMBL" id="OMO98434.1"/>
    </source>
</evidence>
<proteinExistence type="predicted"/>
<dbReference type="OrthoDB" id="1935929at2759"/>
<dbReference type="PANTHER" id="PTHR47074">
    <property type="entry name" value="BNAC02G40300D PROTEIN"/>
    <property type="match status" value="1"/>
</dbReference>
<gene>
    <name evidence="2" type="ORF">COLO4_13915</name>
</gene>
<evidence type="ECO:0000259" key="1">
    <source>
        <dbReference type="Pfam" id="PF13456"/>
    </source>
</evidence>
<dbReference type="EMBL" id="AWUE01015336">
    <property type="protein sequence ID" value="OMO98434.1"/>
    <property type="molecule type" value="Genomic_DNA"/>
</dbReference>
<dbReference type="GO" id="GO:0003676">
    <property type="term" value="F:nucleic acid binding"/>
    <property type="evidence" value="ECO:0007669"/>
    <property type="project" value="InterPro"/>
</dbReference>
<dbReference type="SUPFAM" id="SSF53098">
    <property type="entry name" value="Ribonuclease H-like"/>
    <property type="match status" value="1"/>
</dbReference>
<name>A0A1R3JUG9_9ROSI</name>
<dbReference type="Pfam" id="PF13456">
    <property type="entry name" value="RVT_3"/>
    <property type="match status" value="1"/>
</dbReference>
<dbReference type="PANTHER" id="PTHR47074:SF61">
    <property type="entry name" value="RNASE H TYPE-1 DOMAIN-CONTAINING PROTEIN"/>
    <property type="match status" value="1"/>
</dbReference>
<feature type="domain" description="RNase H type-1" evidence="1">
    <location>
        <begin position="44"/>
        <end position="129"/>
    </location>
</feature>
<dbReference type="GO" id="GO:0004523">
    <property type="term" value="F:RNA-DNA hybrid ribonuclease activity"/>
    <property type="evidence" value="ECO:0007669"/>
    <property type="project" value="InterPro"/>
</dbReference>
<dbReference type="InterPro" id="IPR002156">
    <property type="entry name" value="RNaseH_domain"/>
</dbReference>
<reference evidence="3" key="1">
    <citation type="submission" date="2013-09" db="EMBL/GenBank/DDBJ databases">
        <title>Corchorus olitorius genome sequencing.</title>
        <authorList>
            <person name="Alam M."/>
            <person name="Haque M.S."/>
            <person name="Islam M.S."/>
            <person name="Emdad E.M."/>
            <person name="Islam M.M."/>
            <person name="Ahmed B."/>
            <person name="Halim A."/>
            <person name="Hossen Q.M.M."/>
            <person name="Hossain M.Z."/>
            <person name="Ahmed R."/>
            <person name="Khan M.M."/>
            <person name="Islam R."/>
            <person name="Rashid M.M."/>
            <person name="Khan S.A."/>
            <person name="Rahman M.S."/>
            <person name="Alam M."/>
            <person name="Yahiya A.S."/>
            <person name="Khan M.S."/>
            <person name="Azam M.S."/>
            <person name="Haque T."/>
            <person name="Lashkar M.Z.H."/>
            <person name="Akhand A.I."/>
            <person name="Morshed G."/>
            <person name="Roy S."/>
            <person name="Uddin K.S."/>
            <person name="Rabeya T."/>
            <person name="Hossain A.S."/>
            <person name="Chowdhury A."/>
            <person name="Snigdha A.R."/>
            <person name="Mortoza M.S."/>
            <person name="Matin S.A."/>
            <person name="Hoque S.M.E."/>
            <person name="Islam M.K."/>
            <person name="Roy D.K."/>
            <person name="Haider R."/>
            <person name="Moosa M.M."/>
            <person name="Elias S.M."/>
            <person name="Hasan A.M."/>
            <person name="Jahan S."/>
            <person name="Shafiuddin M."/>
            <person name="Mahmood N."/>
            <person name="Shommy N.S."/>
        </authorList>
    </citation>
    <scope>NUCLEOTIDE SEQUENCE [LARGE SCALE GENOMIC DNA]</scope>
    <source>
        <strain evidence="3">cv. O-4</strain>
    </source>
</reference>
<dbReference type="STRING" id="93759.A0A1R3JUG9"/>
<keyword evidence="3" id="KW-1185">Reference proteome</keyword>
<dbReference type="Proteomes" id="UP000187203">
    <property type="component" value="Unassembled WGS sequence"/>
</dbReference>
<dbReference type="CDD" id="cd06222">
    <property type="entry name" value="RNase_H_like"/>
    <property type="match status" value="1"/>
</dbReference>
<dbReference type="InterPro" id="IPR036397">
    <property type="entry name" value="RNaseH_sf"/>
</dbReference>
<dbReference type="InterPro" id="IPR052929">
    <property type="entry name" value="RNase_H-like_EbsB-rel"/>
</dbReference>
<comment type="caution">
    <text evidence="2">The sequence shown here is derived from an EMBL/GenBank/DDBJ whole genome shotgun (WGS) entry which is preliminary data.</text>
</comment>
<accession>A0A1R3JUG9</accession>
<dbReference type="AlphaFoldDB" id="A0A1R3JUG9"/>
<dbReference type="InterPro" id="IPR012337">
    <property type="entry name" value="RNaseH-like_sf"/>
</dbReference>
<evidence type="ECO:0000313" key="3">
    <source>
        <dbReference type="Proteomes" id="UP000187203"/>
    </source>
</evidence>